<feature type="domain" description="Peptidase A1" evidence="5">
    <location>
        <begin position="82"/>
        <end position="326"/>
    </location>
</feature>
<accession>A0AA38GZD1</accession>
<dbReference type="InterPro" id="IPR032861">
    <property type="entry name" value="TAXi_N"/>
</dbReference>
<evidence type="ECO:0000256" key="3">
    <source>
        <dbReference type="ARBA" id="ARBA00022801"/>
    </source>
</evidence>
<dbReference type="PANTHER" id="PTHR47967:SF46">
    <property type="entry name" value="ASPARTIC PROTEINASE NEPENTHESIN-1"/>
    <property type="match status" value="1"/>
</dbReference>
<evidence type="ECO:0000259" key="5">
    <source>
        <dbReference type="PROSITE" id="PS51767"/>
    </source>
</evidence>
<gene>
    <name evidence="6" type="ORF">KI387_002388</name>
</gene>
<dbReference type="InterPro" id="IPR051708">
    <property type="entry name" value="Plant_Aspart_Prot_A1"/>
</dbReference>
<evidence type="ECO:0000256" key="1">
    <source>
        <dbReference type="ARBA" id="ARBA00007447"/>
    </source>
</evidence>
<keyword evidence="7" id="KW-1185">Reference proteome</keyword>
<protein>
    <recommendedName>
        <fullName evidence="5">Peptidase A1 domain-containing protein</fullName>
    </recommendedName>
</protein>
<dbReference type="Pfam" id="PF14543">
    <property type="entry name" value="TAXi_N"/>
    <property type="match status" value="1"/>
</dbReference>
<feature type="region of interest" description="Disordered" evidence="4">
    <location>
        <begin position="302"/>
        <end position="326"/>
    </location>
</feature>
<evidence type="ECO:0000256" key="4">
    <source>
        <dbReference type="SAM" id="MobiDB-lite"/>
    </source>
</evidence>
<dbReference type="AlphaFoldDB" id="A0AA38GZD1"/>
<comment type="caution">
    <text evidence="6">The sequence shown here is derived from an EMBL/GenBank/DDBJ whole genome shotgun (WGS) entry which is preliminary data.</text>
</comment>
<evidence type="ECO:0000313" key="6">
    <source>
        <dbReference type="EMBL" id="KAH9330280.1"/>
    </source>
</evidence>
<proteinExistence type="inferred from homology"/>
<keyword evidence="2" id="KW-0645">Protease</keyword>
<dbReference type="SUPFAM" id="SSF50630">
    <property type="entry name" value="Acid proteases"/>
    <property type="match status" value="1"/>
</dbReference>
<keyword evidence="3" id="KW-0378">Hydrolase</keyword>
<dbReference type="GO" id="GO:0006508">
    <property type="term" value="P:proteolysis"/>
    <property type="evidence" value="ECO:0007669"/>
    <property type="project" value="UniProtKB-KW"/>
</dbReference>
<dbReference type="OMA" id="CYAPACE"/>
<dbReference type="Proteomes" id="UP000824469">
    <property type="component" value="Unassembled WGS sequence"/>
</dbReference>
<organism evidence="6 7">
    <name type="scientific">Taxus chinensis</name>
    <name type="common">Chinese yew</name>
    <name type="synonym">Taxus wallichiana var. chinensis</name>
    <dbReference type="NCBI Taxonomy" id="29808"/>
    <lineage>
        <taxon>Eukaryota</taxon>
        <taxon>Viridiplantae</taxon>
        <taxon>Streptophyta</taxon>
        <taxon>Embryophyta</taxon>
        <taxon>Tracheophyta</taxon>
        <taxon>Spermatophyta</taxon>
        <taxon>Pinopsida</taxon>
        <taxon>Pinidae</taxon>
        <taxon>Conifers II</taxon>
        <taxon>Cupressales</taxon>
        <taxon>Taxaceae</taxon>
        <taxon>Taxus</taxon>
    </lineage>
</organism>
<dbReference type="InterPro" id="IPR033121">
    <property type="entry name" value="PEPTIDASE_A1"/>
</dbReference>
<sequence>MRVKLMHRNAHGSPFRKRNETRLESLRSLLLHDRLRLGVFSDSIRSTVRDESADAEAPYGESEGRSIRAPMFSGSFVGSGQYFVDLHIGTPPKRFLLIADTGSDLVWVNCRIRGKQPRFNSSAAAAAAARVLDAAASSTFSPVSCAAEECQLVPAPPLAPCSARHPTSCKYMYTYADRSESRGVFASETLTINATSAAAGGAVGGGIRIPSVAMGCSTRHSGQSFDRADGVVGLGQGPISFPSQIGYMYGDTFSYCLVDPPQLAGEELQLPRLRPPQPGFPSAIHTLGEKSSGGAGHILLRRRRGRQRKWNPAPHPAERLAGQSRW</sequence>
<dbReference type="EMBL" id="JAHRHJ020000001">
    <property type="protein sequence ID" value="KAH9330280.1"/>
    <property type="molecule type" value="Genomic_DNA"/>
</dbReference>
<dbReference type="PROSITE" id="PS51767">
    <property type="entry name" value="PEPTIDASE_A1"/>
    <property type="match status" value="1"/>
</dbReference>
<evidence type="ECO:0000256" key="2">
    <source>
        <dbReference type="ARBA" id="ARBA00022670"/>
    </source>
</evidence>
<evidence type="ECO:0000313" key="7">
    <source>
        <dbReference type="Proteomes" id="UP000824469"/>
    </source>
</evidence>
<dbReference type="InterPro" id="IPR021109">
    <property type="entry name" value="Peptidase_aspartic_dom_sf"/>
</dbReference>
<name>A0AA38GZD1_TAXCH</name>
<comment type="similarity">
    <text evidence="1">Belongs to the peptidase A1 family.</text>
</comment>
<dbReference type="Gene3D" id="2.40.70.10">
    <property type="entry name" value="Acid Proteases"/>
    <property type="match status" value="1"/>
</dbReference>
<dbReference type="PANTHER" id="PTHR47967">
    <property type="entry name" value="OS07G0603500 PROTEIN-RELATED"/>
    <property type="match status" value="1"/>
</dbReference>
<reference evidence="6 7" key="1">
    <citation type="journal article" date="2021" name="Nat. Plants">
        <title>The Taxus genome provides insights into paclitaxel biosynthesis.</title>
        <authorList>
            <person name="Xiong X."/>
            <person name="Gou J."/>
            <person name="Liao Q."/>
            <person name="Li Y."/>
            <person name="Zhou Q."/>
            <person name="Bi G."/>
            <person name="Li C."/>
            <person name="Du R."/>
            <person name="Wang X."/>
            <person name="Sun T."/>
            <person name="Guo L."/>
            <person name="Liang H."/>
            <person name="Lu P."/>
            <person name="Wu Y."/>
            <person name="Zhang Z."/>
            <person name="Ro D.K."/>
            <person name="Shang Y."/>
            <person name="Huang S."/>
            <person name="Yan J."/>
        </authorList>
    </citation>
    <scope>NUCLEOTIDE SEQUENCE [LARGE SCALE GENOMIC DNA]</scope>
    <source>
        <strain evidence="6">Ta-2019</strain>
    </source>
</reference>
<dbReference type="GO" id="GO:0008233">
    <property type="term" value="F:peptidase activity"/>
    <property type="evidence" value="ECO:0007669"/>
    <property type="project" value="UniProtKB-KW"/>
</dbReference>